<dbReference type="Proteomes" id="UP001363622">
    <property type="component" value="Unassembled WGS sequence"/>
</dbReference>
<dbReference type="InterPro" id="IPR036663">
    <property type="entry name" value="Fumarylacetoacetase_C_sf"/>
</dbReference>
<proteinExistence type="inferred from homology"/>
<keyword evidence="9 10" id="KW-0585">Phenylalanine catabolism</keyword>
<dbReference type="Pfam" id="PF01557">
    <property type="entry name" value="FAA_hydrolase"/>
    <property type="match status" value="1"/>
</dbReference>
<dbReference type="PANTHER" id="PTHR43069">
    <property type="entry name" value="FUMARYLACETOACETASE"/>
    <property type="match status" value="1"/>
</dbReference>
<evidence type="ECO:0000256" key="9">
    <source>
        <dbReference type="ARBA" id="ARBA00023232"/>
    </source>
</evidence>
<evidence type="ECO:0000256" key="6">
    <source>
        <dbReference type="ARBA" id="ARBA00022837"/>
    </source>
</evidence>
<keyword evidence="6 10" id="KW-0106">Calcium</keyword>
<keyword evidence="15" id="KW-1185">Reference proteome</keyword>
<comment type="catalytic activity">
    <reaction evidence="10">
        <text>4-fumarylacetoacetate + H2O = acetoacetate + fumarate + H(+)</text>
        <dbReference type="Rhea" id="RHEA:10244"/>
        <dbReference type="ChEBI" id="CHEBI:13705"/>
        <dbReference type="ChEBI" id="CHEBI:15377"/>
        <dbReference type="ChEBI" id="CHEBI:15378"/>
        <dbReference type="ChEBI" id="CHEBI:18034"/>
        <dbReference type="ChEBI" id="CHEBI:29806"/>
        <dbReference type="EC" id="3.7.1.2"/>
    </reaction>
</comment>
<dbReference type="PANTHER" id="PTHR43069:SF2">
    <property type="entry name" value="FUMARYLACETOACETASE"/>
    <property type="match status" value="1"/>
</dbReference>
<gene>
    <name evidence="14" type="ORF">IWZ03DRAFT_412440</name>
</gene>
<evidence type="ECO:0000256" key="1">
    <source>
        <dbReference type="ARBA" id="ARBA00004782"/>
    </source>
</evidence>
<dbReference type="InterPro" id="IPR015377">
    <property type="entry name" value="Fumarylacetoacetase_N"/>
</dbReference>
<evidence type="ECO:0000259" key="13">
    <source>
        <dbReference type="Pfam" id="PF09298"/>
    </source>
</evidence>
<comment type="pathway">
    <text evidence="1 10">Amino-acid degradation; L-phenylalanine degradation; acetoacetate and fumarate from L-phenylalanine: step 6/6.</text>
</comment>
<evidence type="ECO:0000313" key="15">
    <source>
        <dbReference type="Proteomes" id="UP001363622"/>
    </source>
</evidence>
<feature type="region of interest" description="Disordered" evidence="11">
    <location>
        <begin position="1"/>
        <end position="33"/>
    </location>
</feature>
<protein>
    <recommendedName>
        <fullName evidence="3 10">Fumarylacetoacetase</fullName>
        <ecNumber evidence="3 10">3.7.1.2</ecNumber>
    </recommendedName>
    <alternativeName>
        <fullName evidence="10">Fumarylacetoacetate hydrolase</fullName>
    </alternativeName>
</protein>
<organism evidence="14 15">
    <name type="scientific">Phyllosticta citriasiana</name>
    <dbReference type="NCBI Taxonomy" id="595635"/>
    <lineage>
        <taxon>Eukaryota</taxon>
        <taxon>Fungi</taxon>
        <taxon>Dikarya</taxon>
        <taxon>Ascomycota</taxon>
        <taxon>Pezizomycotina</taxon>
        <taxon>Dothideomycetes</taxon>
        <taxon>Dothideomycetes incertae sedis</taxon>
        <taxon>Botryosphaeriales</taxon>
        <taxon>Phyllostictaceae</taxon>
        <taxon>Phyllosticta</taxon>
    </lineage>
</organism>
<evidence type="ECO:0000256" key="5">
    <source>
        <dbReference type="ARBA" id="ARBA00022801"/>
    </source>
</evidence>
<feature type="compositionally biased region" description="Low complexity" evidence="11">
    <location>
        <begin position="20"/>
        <end position="29"/>
    </location>
</feature>
<dbReference type="InterPro" id="IPR036462">
    <property type="entry name" value="Fumarylacetoacetase_N_sf"/>
</dbReference>
<keyword evidence="4 10" id="KW-0479">Metal-binding</keyword>
<dbReference type="Pfam" id="PF09298">
    <property type="entry name" value="FAA_hydrolase_N"/>
    <property type="match status" value="1"/>
</dbReference>
<keyword evidence="5 10" id="KW-0378">Hydrolase</keyword>
<dbReference type="EMBL" id="JBBPHU010000002">
    <property type="protein sequence ID" value="KAK7522292.1"/>
    <property type="molecule type" value="Genomic_DNA"/>
</dbReference>
<evidence type="ECO:0000256" key="4">
    <source>
        <dbReference type="ARBA" id="ARBA00022723"/>
    </source>
</evidence>
<dbReference type="Gene3D" id="2.30.30.230">
    <property type="entry name" value="Fumarylacetoacetase, N-terminal domain"/>
    <property type="match status" value="1"/>
</dbReference>
<evidence type="ECO:0000313" key="14">
    <source>
        <dbReference type="EMBL" id="KAK7522292.1"/>
    </source>
</evidence>
<comment type="similarity">
    <text evidence="2 10">Belongs to the FAH family.</text>
</comment>
<dbReference type="SUPFAM" id="SSF63433">
    <property type="entry name" value="Fumarylacetoacetate hydrolase, FAH, N-terminal domain"/>
    <property type="match status" value="1"/>
</dbReference>
<feature type="domain" description="Fumarylacetoacetase N-terminal" evidence="13">
    <location>
        <begin position="13"/>
        <end position="120"/>
    </location>
</feature>
<feature type="compositionally biased region" description="Polar residues" evidence="11">
    <location>
        <begin position="1"/>
        <end position="11"/>
    </location>
</feature>
<dbReference type="SUPFAM" id="SSF56529">
    <property type="entry name" value="FAH"/>
    <property type="match status" value="1"/>
</dbReference>
<reference evidence="14 15" key="1">
    <citation type="submission" date="2024-04" db="EMBL/GenBank/DDBJ databases">
        <title>Phyllosticta paracitricarpa is synonymous to the EU quarantine fungus P. citricarpa based on phylogenomic analyses.</title>
        <authorList>
            <consortium name="Lawrence Berkeley National Laboratory"/>
            <person name="Van Ingen-Buijs V.A."/>
            <person name="Van Westerhoven A.C."/>
            <person name="Haridas S."/>
            <person name="Skiadas P."/>
            <person name="Martin F."/>
            <person name="Groenewald J.Z."/>
            <person name="Crous P.W."/>
            <person name="Seidl M.F."/>
        </authorList>
    </citation>
    <scope>NUCLEOTIDE SEQUENCE [LARGE SCALE GENOMIC DNA]</scope>
    <source>
        <strain evidence="14 15">CBS 123371</strain>
    </source>
</reference>
<dbReference type="InterPro" id="IPR011234">
    <property type="entry name" value="Fumarylacetoacetase-like_C"/>
</dbReference>
<keyword evidence="7 10" id="KW-0460">Magnesium</keyword>
<evidence type="ECO:0000256" key="2">
    <source>
        <dbReference type="ARBA" id="ARBA00010211"/>
    </source>
</evidence>
<evidence type="ECO:0000256" key="7">
    <source>
        <dbReference type="ARBA" id="ARBA00022842"/>
    </source>
</evidence>
<comment type="caution">
    <text evidence="14">The sequence shown here is derived from an EMBL/GenBank/DDBJ whole genome shotgun (WGS) entry which is preliminary data.</text>
</comment>
<comment type="cofactor">
    <cofactor evidence="10">
        <name>Mg(2+)</name>
        <dbReference type="ChEBI" id="CHEBI:18420"/>
    </cofactor>
    <cofactor evidence="10">
        <name>Ca(2+)</name>
        <dbReference type="ChEBI" id="CHEBI:29108"/>
    </cofactor>
</comment>
<sequence length="446" mass="48706">MAPSDSDQFPPTNIPFGIISSTSSTTSSPTPRPATRIANKIIDLSTLTRLGAFDAIPLFEPSTLRDAQTLNAFAAQPRAVRKAVRERVREVWGEIVDDGKGQGKWDEALLEERETRNHVPMMTVNYVDYVSSLGHAVNMADLLNHPIPARAPFHHSPLGYYGNSRNILISGTPVRRFWGPIDGQFQLDRVADVGASKKFDFELELGVYLSGETAVGQTVKLDEVDDVVFGFVLLNDWSARDIQSSETAGPTGPFLGKSGAVTISPWIVTLDALDDARARLPRQLQPRVPFVDYLSEKDSHGGTPPCLDIRCAVSLRRGCAGDDGEGKERDGEEGVQVCRAEYKQTYWTYRQLLAHQTRNGSAIGPGDLLGTGTMSLFEGDDSGRCCLAERSYMGTRPVELGGGRRPLAWLEDGDEVALTGWVHDAETGERLFGFGECKGVVVPLEP</sequence>
<name>A0ABR1L0C0_9PEZI</name>
<evidence type="ECO:0000256" key="8">
    <source>
        <dbReference type="ARBA" id="ARBA00022878"/>
    </source>
</evidence>
<keyword evidence="8 10" id="KW-0828">Tyrosine catabolism</keyword>
<evidence type="ECO:0000256" key="3">
    <source>
        <dbReference type="ARBA" id="ARBA00012094"/>
    </source>
</evidence>
<dbReference type="InterPro" id="IPR005959">
    <property type="entry name" value="Fumarylacetoacetase"/>
</dbReference>
<dbReference type="EC" id="3.7.1.2" evidence="3 10"/>
<accession>A0ABR1L0C0</accession>
<evidence type="ECO:0000259" key="12">
    <source>
        <dbReference type="Pfam" id="PF01557"/>
    </source>
</evidence>
<evidence type="ECO:0000256" key="11">
    <source>
        <dbReference type="SAM" id="MobiDB-lite"/>
    </source>
</evidence>
<dbReference type="Gene3D" id="3.90.850.10">
    <property type="entry name" value="Fumarylacetoacetase-like, C-terminal domain"/>
    <property type="match status" value="1"/>
</dbReference>
<feature type="domain" description="Fumarylacetoacetase-like C-terminal" evidence="12">
    <location>
        <begin position="128"/>
        <end position="420"/>
    </location>
</feature>
<evidence type="ECO:0000256" key="10">
    <source>
        <dbReference type="RuleBase" id="RU366008"/>
    </source>
</evidence>